<gene>
    <name evidence="8" type="ORF">PVAR5_6835</name>
</gene>
<dbReference type="Pfam" id="PF01679">
    <property type="entry name" value="Pmp3"/>
    <property type="match status" value="1"/>
</dbReference>
<evidence type="ECO:0000256" key="7">
    <source>
        <dbReference type="SAM" id="Phobius"/>
    </source>
</evidence>
<accession>V5FJV5</accession>
<feature type="transmembrane region" description="Helical" evidence="7">
    <location>
        <begin position="98"/>
        <end position="120"/>
    </location>
</feature>
<dbReference type="Proteomes" id="UP000018001">
    <property type="component" value="Unassembled WGS sequence"/>
</dbReference>
<comment type="similarity">
    <text evidence="2">Belongs to the UPF0057 (PMP3) family.</text>
</comment>
<dbReference type="OrthoDB" id="2802411at2759"/>
<evidence type="ECO:0000256" key="6">
    <source>
        <dbReference type="SAM" id="MobiDB-lite"/>
    </source>
</evidence>
<dbReference type="eggNOG" id="KOG1773">
    <property type="taxonomic scope" value="Eukaryota"/>
</dbReference>
<proteinExistence type="inferred from homology"/>
<reference evidence="9" key="1">
    <citation type="journal article" date="2014" name="Genome Announc.">
        <title>Draft genome sequence of the formaldehyde-resistant fungus Byssochlamys spectabilis No. 5 (anamorph Paecilomyces variotii No. 5) (NBRC109023).</title>
        <authorList>
            <person name="Oka T."/>
            <person name="Ekino K."/>
            <person name="Fukuda K."/>
            <person name="Nomura Y."/>
        </authorList>
    </citation>
    <scope>NUCLEOTIDE SEQUENCE [LARGE SCALE GENOMIC DNA]</scope>
    <source>
        <strain evidence="9">No. 5 / NBRC 109023</strain>
    </source>
</reference>
<dbReference type="PROSITE" id="PS01309">
    <property type="entry name" value="UPF0057"/>
    <property type="match status" value="1"/>
</dbReference>
<dbReference type="InParanoid" id="V5FJV5"/>
<protein>
    <submittedName>
        <fullName evidence="8">Stress response RCI peptide</fullName>
    </submittedName>
</protein>
<comment type="caution">
    <text evidence="8">The sequence shown here is derived from an EMBL/GenBank/DDBJ whole genome shotgun (WGS) entry which is preliminary data.</text>
</comment>
<dbReference type="HOGENOM" id="CLU_1299534_0_0_1"/>
<feature type="transmembrane region" description="Helical" evidence="7">
    <location>
        <begin position="72"/>
        <end position="92"/>
    </location>
</feature>
<evidence type="ECO:0000313" key="8">
    <source>
        <dbReference type="EMBL" id="GAD98144.1"/>
    </source>
</evidence>
<sequence>MISINGQLPEEMKLAQITASLNATIKEQPPLAGPEMGLAPGTCSFALPFIDYCKLDSGHTSPAAPGMCGSDVFLAILAVFFPPIAVWIKVGICSADSIINIALCCLGYVPGLLHSWYIILKNPEPDYDDPNYEPLENGRVTYYYVSHQPADQTQGHRGYGATESTQPQPPQAPSATPQHYQNDGGAGSSDGQAPPPPYTEAIKGDHKVQTHD</sequence>
<evidence type="ECO:0000256" key="2">
    <source>
        <dbReference type="ARBA" id="ARBA00009530"/>
    </source>
</evidence>
<feature type="region of interest" description="Disordered" evidence="6">
    <location>
        <begin position="151"/>
        <end position="212"/>
    </location>
</feature>
<dbReference type="PANTHER" id="PTHR21659:SF57">
    <property type="entry name" value="PLASMA MEMBRANE PROTEOLIPID 31"/>
    <property type="match status" value="1"/>
</dbReference>
<dbReference type="FunCoup" id="V5FJV5">
    <property type="interactions" value="331"/>
</dbReference>
<evidence type="ECO:0000256" key="1">
    <source>
        <dbReference type="ARBA" id="ARBA00004370"/>
    </source>
</evidence>
<keyword evidence="3 7" id="KW-0812">Transmembrane</keyword>
<dbReference type="InterPro" id="IPR000612">
    <property type="entry name" value="PMP3"/>
</dbReference>
<comment type="subcellular location">
    <subcellularLocation>
        <location evidence="1">Membrane</location>
    </subcellularLocation>
</comment>
<keyword evidence="4 7" id="KW-1133">Transmembrane helix</keyword>
<dbReference type="EMBL" id="BAUL01000231">
    <property type="protein sequence ID" value="GAD98144.1"/>
    <property type="molecule type" value="Genomic_DNA"/>
</dbReference>
<evidence type="ECO:0000256" key="5">
    <source>
        <dbReference type="ARBA" id="ARBA00023136"/>
    </source>
</evidence>
<evidence type="ECO:0000313" key="9">
    <source>
        <dbReference type="Proteomes" id="UP000018001"/>
    </source>
</evidence>
<dbReference type="GO" id="GO:0016020">
    <property type="term" value="C:membrane"/>
    <property type="evidence" value="ECO:0007669"/>
    <property type="project" value="UniProtKB-SubCell"/>
</dbReference>
<organism evidence="8 9">
    <name type="scientific">Byssochlamys spectabilis (strain No. 5 / NBRC 109023)</name>
    <name type="common">Paecilomyces variotii</name>
    <dbReference type="NCBI Taxonomy" id="1356009"/>
    <lineage>
        <taxon>Eukaryota</taxon>
        <taxon>Fungi</taxon>
        <taxon>Dikarya</taxon>
        <taxon>Ascomycota</taxon>
        <taxon>Pezizomycotina</taxon>
        <taxon>Eurotiomycetes</taxon>
        <taxon>Eurotiomycetidae</taxon>
        <taxon>Eurotiales</taxon>
        <taxon>Thermoascaceae</taxon>
        <taxon>Paecilomyces</taxon>
    </lineage>
</organism>
<keyword evidence="9" id="KW-1185">Reference proteome</keyword>
<evidence type="ECO:0000256" key="3">
    <source>
        <dbReference type="ARBA" id="ARBA00022692"/>
    </source>
</evidence>
<dbReference type="PANTHER" id="PTHR21659">
    <property type="entry name" value="HYDROPHOBIC PROTEIN RCI2 LOW TEMPERATURE AND SALT RESPONSIVE PROTEIN LTI6 -RELATED"/>
    <property type="match status" value="1"/>
</dbReference>
<dbReference type="AlphaFoldDB" id="V5FJV5"/>
<keyword evidence="5 7" id="KW-0472">Membrane</keyword>
<feature type="compositionally biased region" description="Basic and acidic residues" evidence="6">
    <location>
        <begin position="202"/>
        <end position="212"/>
    </location>
</feature>
<evidence type="ECO:0000256" key="4">
    <source>
        <dbReference type="ARBA" id="ARBA00022989"/>
    </source>
</evidence>
<name>V5FJV5_BYSSN</name>